<dbReference type="AlphaFoldDB" id="A0A6V7XR28"/>
<reference evidence="1 2" key="1">
    <citation type="submission" date="2020-08" db="EMBL/GenBank/DDBJ databases">
        <authorList>
            <person name="Koutsovoulos G."/>
            <person name="Danchin GJ E."/>
        </authorList>
    </citation>
    <scope>NUCLEOTIDE SEQUENCE [LARGE SCALE GENOMIC DNA]</scope>
</reference>
<organism evidence="1 2">
    <name type="scientific">Meloidogyne enterolobii</name>
    <name type="common">Root-knot nematode worm</name>
    <name type="synonym">Meloidogyne mayaguensis</name>
    <dbReference type="NCBI Taxonomy" id="390850"/>
    <lineage>
        <taxon>Eukaryota</taxon>
        <taxon>Metazoa</taxon>
        <taxon>Ecdysozoa</taxon>
        <taxon>Nematoda</taxon>
        <taxon>Chromadorea</taxon>
        <taxon>Rhabditida</taxon>
        <taxon>Tylenchina</taxon>
        <taxon>Tylenchomorpha</taxon>
        <taxon>Tylenchoidea</taxon>
        <taxon>Meloidogynidae</taxon>
        <taxon>Meloidogyninae</taxon>
        <taxon>Meloidogyne</taxon>
    </lineage>
</organism>
<name>A0A6V7XR28_MELEN</name>
<comment type="caution">
    <text evidence="1">The sequence shown here is derived from an EMBL/GenBank/DDBJ whole genome shotgun (WGS) entry which is preliminary data.</text>
</comment>
<gene>
    <name evidence="1" type="ORF">MENT_LOCUS55337</name>
</gene>
<accession>A0A6V7XR28</accession>
<proteinExistence type="predicted"/>
<evidence type="ECO:0000313" key="2">
    <source>
        <dbReference type="Proteomes" id="UP000580250"/>
    </source>
</evidence>
<sequence length="69" mass="7472">MTENNSQENTIRRKGRGFFTEIPGVTDNISASALNKQSNLSASALNKGSNKQSNISASALNKQILVLRH</sequence>
<protein>
    <submittedName>
        <fullName evidence="1">Uncharacterized protein</fullName>
    </submittedName>
</protein>
<dbReference type="Proteomes" id="UP000580250">
    <property type="component" value="Unassembled WGS sequence"/>
</dbReference>
<evidence type="ECO:0000313" key="1">
    <source>
        <dbReference type="EMBL" id="CAD2201761.1"/>
    </source>
</evidence>
<dbReference type="EMBL" id="CAJEWN010002070">
    <property type="protein sequence ID" value="CAD2201761.1"/>
    <property type="molecule type" value="Genomic_DNA"/>
</dbReference>